<dbReference type="Gene3D" id="3.30.920.30">
    <property type="entry name" value="Hypothetical protein"/>
    <property type="match status" value="1"/>
</dbReference>
<accession>A0ABW2KE55</accession>
<keyword evidence="9" id="KW-1185">Reference proteome</keyword>
<keyword evidence="3" id="KW-0540">Nuclease</keyword>
<dbReference type="Proteomes" id="UP001596540">
    <property type="component" value="Unassembled WGS sequence"/>
</dbReference>
<proteinExistence type="inferred from homology"/>
<comment type="caution">
    <text evidence="8">The sequence shown here is derived from an EMBL/GenBank/DDBJ whole genome shotgun (WGS) entry which is preliminary data.</text>
</comment>
<keyword evidence="5" id="KW-0378">Hydrolase</keyword>
<dbReference type="SUPFAM" id="SSF54786">
    <property type="entry name" value="YcfA/nrd intein domain"/>
    <property type="match status" value="1"/>
</dbReference>
<organism evidence="8 9">
    <name type="scientific">Marinactinospora rubrisoli</name>
    <dbReference type="NCBI Taxonomy" id="2715399"/>
    <lineage>
        <taxon>Bacteria</taxon>
        <taxon>Bacillati</taxon>
        <taxon>Actinomycetota</taxon>
        <taxon>Actinomycetes</taxon>
        <taxon>Streptosporangiales</taxon>
        <taxon>Nocardiopsidaceae</taxon>
        <taxon>Marinactinospora</taxon>
    </lineage>
</organism>
<protein>
    <submittedName>
        <fullName evidence="8">Type II toxin-antitoxin system HicA family toxin</fullName>
    </submittedName>
</protein>
<evidence type="ECO:0000256" key="2">
    <source>
        <dbReference type="ARBA" id="ARBA00022649"/>
    </source>
</evidence>
<keyword evidence="7" id="KW-0346">Stress response</keyword>
<evidence type="ECO:0000313" key="8">
    <source>
        <dbReference type="EMBL" id="MFC7327535.1"/>
    </source>
</evidence>
<evidence type="ECO:0000256" key="1">
    <source>
        <dbReference type="ARBA" id="ARBA00006620"/>
    </source>
</evidence>
<evidence type="ECO:0000256" key="6">
    <source>
        <dbReference type="ARBA" id="ARBA00022884"/>
    </source>
</evidence>
<dbReference type="InterPro" id="IPR038570">
    <property type="entry name" value="HicA_sf"/>
</dbReference>
<keyword evidence="2" id="KW-1277">Toxin-antitoxin system</keyword>
<evidence type="ECO:0000256" key="3">
    <source>
        <dbReference type="ARBA" id="ARBA00022722"/>
    </source>
</evidence>
<sequence length="35" mass="4227">MPLKAGEIIKWIEADGWYLDRMRGSHRQFVHPYKP</sequence>
<comment type="similarity">
    <text evidence="1">Belongs to the HicA mRNA interferase family.</text>
</comment>
<dbReference type="EMBL" id="JBHTBH010000003">
    <property type="protein sequence ID" value="MFC7327535.1"/>
    <property type="molecule type" value="Genomic_DNA"/>
</dbReference>
<name>A0ABW2KE55_9ACTN</name>
<gene>
    <name evidence="8" type="ORF">ACFQRF_07240</name>
</gene>
<evidence type="ECO:0000313" key="9">
    <source>
        <dbReference type="Proteomes" id="UP001596540"/>
    </source>
</evidence>
<keyword evidence="4" id="KW-0255">Endonuclease</keyword>
<dbReference type="InterPro" id="IPR012933">
    <property type="entry name" value="HicA_mRNA_interferase"/>
</dbReference>
<keyword evidence="6" id="KW-0694">RNA-binding</keyword>
<evidence type="ECO:0000256" key="5">
    <source>
        <dbReference type="ARBA" id="ARBA00022801"/>
    </source>
</evidence>
<reference evidence="9" key="1">
    <citation type="journal article" date="2019" name="Int. J. Syst. Evol. Microbiol.">
        <title>The Global Catalogue of Microorganisms (GCM) 10K type strain sequencing project: providing services to taxonomists for standard genome sequencing and annotation.</title>
        <authorList>
            <consortium name="The Broad Institute Genomics Platform"/>
            <consortium name="The Broad Institute Genome Sequencing Center for Infectious Disease"/>
            <person name="Wu L."/>
            <person name="Ma J."/>
        </authorList>
    </citation>
    <scope>NUCLEOTIDE SEQUENCE [LARGE SCALE GENOMIC DNA]</scope>
    <source>
        <strain evidence="9">CGMCC 4.7382</strain>
    </source>
</reference>
<evidence type="ECO:0000256" key="4">
    <source>
        <dbReference type="ARBA" id="ARBA00022759"/>
    </source>
</evidence>
<dbReference type="RefSeq" id="WP_379869897.1">
    <property type="nucleotide sequence ID" value="NZ_JBHTBH010000003.1"/>
</dbReference>
<dbReference type="Pfam" id="PF07927">
    <property type="entry name" value="HicA_toxin"/>
    <property type="match status" value="1"/>
</dbReference>
<evidence type="ECO:0000256" key="7">
    <source>
        <dbReference type="ARBA" id="ARBA00023016"/>
    </source>
</evidence>